<dbReference type="InterPro" id="IPR023214">
    <property type="entry name" value="HAD_sf"/>
</dbReference>
<feature type="transmembrane region" description="Helical" evidence="1">
    <location>
        <begin position="39"/>
        <end position="66"/>
    </location>
</feature>
<dbReference type="STRING" id="29172.A0A0D8XSR7"/>
<dbReference type="Proteomes" id="UP000053766">
    <property type="component" value="Unassembled WGS sequence"/>
</dbReference>
<feature type="transmembrane region" description="Helical" evidence="1">
    <location>
        <begin position="105"/>
        <end position="122"/>
    </location>
</feature>
<dbReference type="EMBL" id="KN716332">
    <property type="protein sequence ID" value="KJH46842.1"/>
    <property type="molecule type" value="Genomic_DNA"/>
</dbReference>
<reference evidence="2 3" key="1">
    <citation type="submission" date="2013-11" db="EMBL/GenBank/DDBJ databases">
        <title>Draft genome of the bovine lungworm Dictyocaulus viviparus.</title>
        <authorList>
            <person name="Mitreva M."/>
        </authorList>
    </citation>
    <scope>NUCLEOTIDE SEQUENCE [LARGE SCALE GENOMIC DNA]</scope>
    <source>
        <strain evidence="2 3">HannoverDv2000</strain>
    </source>
</reference>
<dbReference type="OrthoDB" id="269227at2759"/>
<organism evidence="2 3">
    <name type="scientific">Dictyocaulus viviparus</name>
    <name type="common">Bovine lungworm</name>
    <dbReference type="NCBI Taxonomy" id="29172"/>
    <lineage>
        <taxon>Eukaryota</taxon>
        <taxon>Metazoa</taxon>
        <taxon>Ecdysozoa</taxon>
        <taxon>Nematoda</taxon>
        <taxon>Chromadorea</taxon>
        <taxon>Rhabditida</taxon>
        <taxon>Rhabditina</taxon>
        <taxon>Rhabditomorpha</taxon>
        <taxon>Strongyloidea</taxon>
        <taxon>Metastrongylidae</taxon>
        <taxon>Dictyocaulus</taxon>
    </lineage>
</organism>
<evidence type="ECO:0000313" key="2">
    <source>
        <dbReference type="EMBL" id="KJH46842.1"/>
    </source>
</evidence>
<protein>
    <submittedName>
        <fullName evidence="2">Uncharacterized protein</fullName>
    </submittedName>
</protein>
<proteinExistence type="predicted"/>
<sequence length="123" mass="14348">MVGDTVADLKMGRLAGLRATVGVLTGVGNVISLKEYSDYFVNILVLFFTQTNICWTTLATFLCLFLRRLTRIQKEVESLQSESRRSSLHCFPCCLRRYRLYHCHYLNHFIIAVLLLTYWHRLN</sequence>
<keyword evidence="1" id="KW-1133">Transmembrane helix</keyword>
<dbReference type="Gene3D" id="3.40.50.1000">
    <property type="entry name" value="HAD superfamily/HAD-like"/>
    <property type="match status" value="1"/>
</dbReference>
<keyword evidence="1" id="KW-0472">Membrane</keyword>
<evidence type="ECO:0000313" key="3">
    <source>
        <dbReference type="Proteomes" id="UP000053766"/>
    </source>
</evidence>
<evidence type="ECO:0000256" key="1">
    <source>
        <dbReference type="SAM" id="Phobius"/>
    </source>
</evidence>
<dbReference type="SUPFAM" id="SSF56784">
    <property type="entry name" value="HAD-like"/>
    <property type="match status" value="1"/>
</dbReference>
<reference evidence="3" key="2">
    <citation type="journal article" date="2016" name="Sci. Rep.">
        <title>Dictyocaulus viviparus genome, variome and transcriptome elucidate lungworm biology and support future intervention.</title>
        <authorList>
            <person name="McNulty S.N."/>
            <person name="Strube C."/>
            <person name="Rosa B.A."/>
            <person name="Martin J.C."/>
            <person name="Tyagi R."/>
            <person name="Choi Y.J."/>
            <person name="Wang Q."/>
            <person name="Hallsworth Pepin K."/>
            <person name="Zhang X."/>
            <person name="Ozersky P."/>
            <person name="Wilson R.K."/>
            <person name="Sternberg P.W."/>
            <person name="Gasser R.B."/>
            <person name="Mitreva M."/>
        </authorList>
    </citation>
    <scope>NUCLEOTIDE SEQUENCE [LARGE SCALE GENOMIC DNA]</scope>
    <source>
        <strain evidence="3">HannoverDv2000</strain>
    </source>
</reference>
<keyword evidence="1" id="KW-0812">Transmembrane</keyword>
<dbReference type="InterPro" id="IPR036412">
    <property type="entry name" value="HAD-like_sf"/>
</dbReference>
<accession>A0A0D8XSR7</accession>
<gene>
    <name evidence="2" type="ORF">DICVIV_07079</name>
</gene>
<name>A0A0D8XSR7_DICVI</name>
<dbReference type="AlphaFoldDB" id="A0A0D8XSR7"/>
<keyword evidence="3" id="KW-1185">Reference proteome</keyword>